<feature type="compositionally biased region" description="Basic and acidic residues" evidence="1">
    <location>
        <begin position="162"/>
        <end position="173"/>
    </location>
</feature>
<sequence length="218" mass="23164">MLRPASQTKTASAPADGSRQAGPSLLQLGPLSKQGVSFAEDGVPGRPRRDPGPSASPPPCAQRGSCEPLPGPPRRRPASRASRFQCTQGPPLRSEWTPKPPVRAPRRTLIPTRVPPRGLDSRRLQEPPPPPPPRPPPPLARRGGEGMWRGPAFAPPPFRPGTRPDPRSPERRAQSPSPGSPRAPDGPTRGSLLAASAGHAACRVPKTLPWMGALRPRS</sequence>
<dbReference type="Proteomes" id="UP000886700">
    <property type="component" value="Unplaced"/>
</dbReference>
<name>A0A1U8BZC9_MESAU</name>
<accession>A0A1U8BZC9</accession>
<evidence type="ECO:0000256" key="1">
    <source>
        <dbReference type="SAM" id="MobiDB-lite"/>
    </source>
</evidence>
<feature type="compositionally biased region" description="Low complexity" evidence="1">
    <location>
        <begin position="190"/>
        <end position="201"/>
    </location>
</feature>
<dbReference type="GeneID" id="106021120"/>
<protein>
    <submittedName>
        <fullName evidence="3">Basic proline-rich protein-like</fullName>
    </submittedName>
</protein>
<dbReference type="KEGG" id="maua:106021120"/>
<feature type="compositionally biased region" description="Pro residues" evidence="1">
    <location>
        <begin position="126"/>
        <end position="139"/>
    </location>
</feature>
<feature type="compositionally biased region" description="Polar residues" evidence="1">
    <location>
        <begin position="1"/>
        <end position="11"/>
    </location>
</feature>
<dbReference type="RefSeq" id="XP_012968654.1">
    <property type="nucleotide sequence ID" value="XM_013113200.1"/>
</dbReference>
<reference evidence="3" key="1">
    <citation type="submission" date="2025-08" db="UniProtKB">
        <authorList>
            <consortium name="RefSeq"/>
        </authorList>
    </citation>
    <scope>IDENTIFICATION</scope>
    <source>
        <tissue evidence="3">Liver</tissue>
    </source>
</reference>
<gene>
    <name evidence="3" type="primary">LOC106021120</name>
</gene>
<proteinExistence type="predicted"/>
<feature type="region of interest" description="Disordered" evidence="1">
    <location>
        <begin position="1"/>
        <end position="218"/>
    </location>
</feature>
<keyword evidence="2" id="KW-1185">Reference proteome</keyword>
<evidence type="ECO:0000313" key="3">
    <source>
        <dbReference type="RefSeq" id="XP_012968654.1"/>
    </source>
</evidence>
<organism evidence="2 3">
    <name type="scientific">Mesocricetus auratus</name>
    <name type="common">Golden hamster</name>
    <dbReference type="NCBI Taxonomy" id="10036"/>
    <lineage>
        <taxon>Eukaryota</taxon>
        <taxon>Metazoa</taxon>
        <taxon>Chordata</taxon>
        <taxon>Craniata</taxon>
        <taxon>Vertebrata</taxon>
        <taxon>Euteleostomi</taxon>
        <taxon>Mammalia</taxon>
        <taxon>Eutheria</taxon>
        <taxon>Euarchontoglires</taxon>
        <taxon>Glires</taxon>
        <taxon>Rodentia</taxon>
        <taxon>Myomorpha</taxon>
        <taxon>Muroidea</taxon>
        <taxon>Cricetidae</taxon>
        <taxon>Cricetinae</taxon>
        <taxon>Mesocricetus</taxon>
    </lineage>
</organism>
<dbReference type="AlphaFoldDB" id="A0A1U8BZC9"/>
<evidence type="ECO:0000313" key="2">
    <source>
        <dbReference type="Proteomes" id="UP000886700"/>
    </source>
</evidence>